<evidence type="ECO:0000256" key="4">
    <source>
        <dbReference type="ARBA" id="ARBA00022989"/>
    </source>
</evidence>
<protein>
    <submittedName>
        <fullName evidence="8">PLD nuclease N-terminal domain-containing protein</fullName>
    </submittedName>
</protein>
<organism evidence="8 9">
    <name type="scientific">Saccharopolyspora ipomoeae</name>
    <dbReference type="NCBI Taxonomy" id="3042027"/>
    <lineage>
        <taxon>Bacteria</taxon>
        <taxon>Bacillati</taxon>
        <taxon>Actinomycetota</taxon>
        <taxon>Actinomycetes</taxon>
        <taxon>Pseudonocardiales</taxon>
        <taxon>Pseudonocardiaceae</taxon>
        <taxon>Saccharopolyspora</taxon>
    </lineage>
</organism>
<evidence type="ECO:0000256" key="1">
    <source>
        <dbReference type="ARBA" id="ARBA00004651"/>
    </source>
</evidence>
<evidence type="ECO:0000256" key="2">
    <source>
        <dbReference type="ARBA" id="ARBA00022475"/>
    </source>
</evidence>
<evidence type="ECO:0000256" key="3">
    <source>
        <dbReference type="ARBA" id="ARBA00022692"/>
    </source>
</evidence>
<keyword evidence="4 6" id="KW-1133">Transmembrane helix</keyword>
<keyword evidence="2" id="KW-1003">Cell membrane</keyword>
<evidence type="ECO:0000256" key="6">
    <source>
        <dbReference type="SAM" id="Phobius"/>
    </source>
</evidence>
<comment type="subcellular location">
    <subcellularLocation>
        <location evidence="1">Cell membrane</location>
        <topology evidence="1">Multi-pass membrane protein</topology>
    </subcellularLocation>
</comment>
<dbReference type="InterPro" id="IPR027379">
    <property type="entry name" value="CLS_N"/>
</dbReference>
<dbReference type="Pfam" id="PF13396">
    <property type="entry name" value="PLDc_N"/>
    <property type="match status" value="1"/>
</dbReference>
<proteinExistence type="predicted"/>
<feature type="transmembrane region" description="Helical" evidence="6">
    <location>
        <begin position="47"/>
        <end position="71"/>
    </location>
</feature>
<comment type="caution">
    <text evidence="8">The sequence shown here is derived from an EMBL/GenBank/DDBJ whole genome shotgun (WGS) entry which is preliminary data.</text>
</comment>
<evidence type="ECO:0000313" key="9">
    <source>
        <dbReference type="Proteomes" id="UP001237595"/>
    </source>
</evidence>
<dbReference type="EMBL" id="JASAOF010000008">
    <property type="protein sequence ID" value="MDI2029885.1"/>
    <property type="molecule type" value="Genomic_DNA"/>
</dbReference>
<feature type="domain" description="Cardiolipin synthase N-terminal" evidence="7">
    <location>
        <begin position="32"/>
        <end position="73"/>
    </location>
</feature>
<name>A0ABT6PPH1_9PSEU</name>
<gene>
    <name evidence="8" type="ORF">QFW96_14740</name>
</gene>
<evidence type="ECO:0000259" key="7">
    <source>
        <dbReference type="Pfam" id="PF13396"/>
    </source>
</evidence>
<keyword evidence="9" id="KW-1185">Reference proteome</keyword>
<sequence length="82" mass="8925">MDWEQLFNSPEQLLAFGGFGLVGLLLIGWLALFICAVVSIIGSPLSFGMTLVWLVIAFCAPFLGVLAWFLIGRGDAYRRAAC</sequence>
<evidence type="ECO:0000256" key="5">
    <source>
        <dbReference type="ARBA" id="ARBA00023136"/>
    </source>
</evidence>
<evidence type="ECO:0000313" key="8">
    <source>
        <dbReference type="EMBL" id="MDI2029885.1"/>
    </source>
</evidence>
<dbReference type="RefSeq" id="WP_281456208.1">
    <property type="nucleotide sequence ID" value="NZ_JASAOF010000008.1"/>
</dbReference>
<keyword evidence="3 6" id="KW-0812">Transmembrane</keyword>
<keyword evidence="5 6" id="KW-0472">Membrane</keyword>
<dbReference type="Proteomes" id="UP001237595">
    <property type="component" value="Unassembled WGS sequence"/>
</dbReference>
<accession>A0ABT6PPH1</accession>
<reference evidence="8 9" key="1">
    <citation type="submission" date="2023-04" db="EMBL/GenBank/DDBJ databases">
        <title>Draft genome sequence of Saccharopolyspora sp. TS4A08 isolated from sweet potato rhizospheric soil.</title>
        <authorList>
            <person name="Suksaard P."/>
            <person name="Duangmal K."/>
        </authorList>
    </citation>
    <scope>NUCLEOTIDE SEQUENCE [LARGE SCALE GENOMIC DNA]</scope>
    <source>
        <strain evidence="8 9">TS4A08</strain>
    </source>
</reference>
<feature type="transmembrane region" description="Helical" evidence="6">
    <location>
        <begin position="12"/>
        <end position="41"/>
    </location>
</feature>